<sequence length="136" mass="15298">MNRVIGNARANITQKGDLAAVRSLGNDCRQDLSRLLELCRALCERTEHQNAIYRLARTLEGKATQAQRWLLDPRGPQCQVGYEASKALIAQANQFIQTELEEGIENLKFQGSCSRLHSQTDQLYAMLGKPLSNLHF</sequence>
<evidence type="ECO:0000313" key="3">
    <source>
        <dbReference type="WBParaSite" id="MCU_014149-RA"/>
    </source>
</evidence>
<protein>
    <submittedName>
        <fullName evidence="3">BAR domain-containing protein</fullName>
    </submittedName>
</protein>
<evidence type="ECO:0000256" key="2">
    <source>
        <dbReference type="ARBA" id="ARBA00022490"/>
    </source>
</evidence>
<dbReference type="GO" id="GO:0051015">
    <property type="term" value="F:actin filament binding"/>
    <property type="evidence" value="ECO:0007669"/>
    <property type="project" value="InterPro"/>
</dbReference>
<dbReference type="Gene3D" id="1.20.120.810">
    <property type="entry name" value="Vinculin, Vh2 four-helix bundle"/>
    <property type="match status" value="1"/>
</dbReference>
<reference evidence="3" key="1">
    <citation type="submission" date="2019-11" db="UniProtKB">
        <authorList>
            <consortium name="WormBaseParasite"/>
        </authorList>
    </citation>
    <scope>IDENTIFICATION</scope>
</reference>
<dbReference type="WBParaSite" id="MCU_014149-RA">
    <property type="protein sequence ID" value="MCU_014149-RA"/>
    <property type="gene ID" value="MCU_014149"/>
</dbReference>
<keyword evidence="2" id="KW-0963">Cytoplasm</keyword>
<proteinExistence type="predicted"/>
<dbReference type="AlphaFoldDB" id="A0A5K3G4G0"/>
<dbReference type="SUPFAM" id="SSF47220">
    <property type="entry name" value="alpha-catenin/vinculin-like"/>
    <property type="match status" value="1"/>
</dbReference>
<name>A0A5K3G4G0_MESCO</name>
<organism evidence="3">
    <name type="scientific">Mesocestoides corti</name>
    <name type="common">Flatworm</name>
    <dbReference type="NCBI Taxonomy" id="53468"/>
    <lineage>
        <taxon>Eukaryota</taxon>
        <taxon>Metazoa</taxon>
        <taxon>Spiralia</taxon>
        <taxon>Lophotrochozoa</taxon>
        <taxon>Platyhelminthes</taxon>
        <taxon>Cestoda</taxon>
        <taxon>Eucestoda</taxon>
        <taxon>Cyclophyllidea</taxon>
        <taxon>Mesocestoididae</taxon>
        <taxon>Mesocestoides</taxon>
    </lineage>
</organism>
<dbReference type="GO" id="GO:0005737">
    <property type="term" value="C:cytoplasm"/>
    <property type="evidence" value="ECO:0007669"/>
    <property type="project" value="UniProtKB-SubCell"/>
</dbReference>
<dbReference type="InterPro" id="IPR036723">
    <property type="entry name" value="Alpha-catenin/vinculin-like_sf"/>
</dbReference>
<accession>A0A5K3G4G0</accession>
<comment type="subcellular location">
    <subcellularLocation>
        <location evidence="1">Cytoplasm</location>
    </subcellularLocation>
</comment>
<dbReference type="GO" id="GO:0007155">
    <property type="term" value="P:cell adhesion"/>
    <property type="evidence" value="ECO:0007669"/>
    <property type="project" value="InterPro"/>
</dbReference>
<evidence type="ECO:0000256" key="1">
    <source>
        <dbReference type="ARBA" id="ARBA00004496"/>
    </source>
</evidence>